<evidence type="ECO:0000256" key="7">
    <source>
        <dbReference type="SAM" id="Phobius"/>
    </source>
</evidence>
<keyword evidence="4 7" id="KW-1133">Transmembrane helix</keyword>
<gene>
    <name evidence="8" type="ORF">CBRE1094_LOCUS10072</name>
</gene>
<dbReference type="InterPro" id="IPR008010">
    <property type="entry name" value="Tatp1"/>
</dbReference>
<feature type="transmembrane region" description="Helical" evidence="7">
    <location>
        <begin position="441"/>
        <end position="464"/>
    </location>
</feature>
<feature type="region of interest" description="Disordered" evidence="6">
    <location>
        <begin position="379"/>
        <end position="398"/>
    </location>
</feature>
<evidence type="ECO:0000256" key="4">
    <source>
        <dbReference type="ARBA" id="ARBA00022989"/>
    </source>
</evidence>
<evidence type="ECO:0008006" key="9">
    <source>
        <dbReference type="Google" id="ProtNLM"/>
    </source>
</evidence>
<evidence type="ECO:0000313" key="8">
    <source>
        <dbReference type="EMBL" id="CAD9430040.1"/>
    </source>
</evidence>
<comment type="similarity">
    <text evidence="2">Belongs to the TAPT1 family.</text>
</comment>
<reference evidence="8" key="1">
    <citation type="submission" date="2021-01" db="EMBL/GenBank/DDBJ databases">
        <authorList>
            <person name="Corre E."/>
            <person name="Pelletier E."/>
            <person name="Niang G."/>
            <person name="Scheremetjew M."/>
            <person name="Finn R."/>
            <person name="Kale V."/>
            <person name="Holt S."/>
            <person name="Cochrane G."/>
            <person name="Meng A."/>
            <person name="Brown T."/>
            <person name="Cohen L."/>
        </authorList>
    </citation>
    <scope>NUCLEOTIDE SEQUENCE</scope>
    <source>
        <strain evidence="8">UTEX LB 985</strain>
    </source>
</reference>
<evidence type="ECO:0000256" key="2">
    <source>
        <dbReference type="ARBA" id="ARBA00008803"/>
    </source>
</evidence>
<accession>A0A7S2G4J5</accession>
<evidence type="ECO:0000256" key="6">
    <source>
        <dbReference type="SAM" id="MobiDB-lite"/>
    </source>
</evidence>
<organism evidence="8">
    <name type="scientific">Haptolina brevifila</name>
    <dbReference type="NCBI Taxonomy" id="156173"/>
    <lineage>
        <taxon>Eukaryota</taxon>
        <taxon>Haptista</taxon>
        <taxon>Haptophyta</taxon>
        <taxon>Prymnesiophyceae</taxon>
        <taxon>Prymnesiales</taxon>
        <taxon>Prymnesiaceae</taxon>
        <taxon>Haptolina</taxon>
    </lineage>
</organism>
<dbReference type="Pfam" id="PF05346">
    <property type="entry name" value="DUF747"/>
    <property type="match status" value="1"/>
</dbReference>
<dbReference type="PANTHER" id="PTHR13317:SF4">
    <property type="entry name" value="TRANSMEMBRANE ANTERIOR POSTERIOR TRANSFORMATION PROTEIN 1 HOMOLOG"/>
    <property type="match status" value="1"/>
</dbReference>
<keyword evidence="3 7" id="KW-0812">Transmembrane</keyword>
<keyword evidence="5 7" id="KW-0472">Membrane</keyword>
<protein>
    <recommendedName>
        <fullName evidence="9">Protein TAPT1 homolog</fullName>
    </recommendedName>
</protein>
<dbReference type="EMBL" id="HBGU01018551">
    <property type="protein sequence ID" value="CAD9430040.1"/>
    <property type="molecule type" value="Transcribed_RNA"/>
</dbReference>
<comment type="subcellular location">
    <subcellularLocation>
        <location evidence="1">Membrane</location>
        <topology evidence="1">Multi-pass membrane protein</topology>
    </subcellularLocation>
</comment>
<proteinExistence type="inferred from homology"/>
<evidence type="ECO:0000256" key="3">
    <source>
        <dbReference type="ARBA" id="ARBA00022692"/>
    </source>
</evidence>
<feature type="region of interest" description="Disordered" evidence="6">
    <location>
        <begin position="1"/>
        <end position="55"/>
    </location>
</feature>
<name>A0A7S2G4J5_9EUKA</name>
<feature type="compositionally biased region" description="Polar residues" evidence="6">
    <location>
        <begin position="384"/>
        <end position="397"/>
    </location>
</feature>
<dbReference type="GO" id="GO:0005789">
    <property type="term" value="C:endoplasmic reticulum membrane"/>
    <property type="evidence" value="ECO:0007669"/>
    <property type="project" value="TreeGrafter"/>
</dbReference>
<sequence length="492" mass="54675">MPNGKGVGSCDTPRTGDKAGASCCSPARRRSTAPTSAASMPVLHSMPDCPPESLKPPATGAPSFSSFIAKQLGWEGYTDEQANTDDADIAQRRATVYNFLQVPWNLEPLLGFGYITCLDCFLQMVTFLPLRVLGAVIKLACRRRLSRTQLCDMLRSLLIVCVSLFLQRLLPDMSHTYHSVRNQATLKLYVIFNLLEVFDKLCASFGQDILEAFFDSASQPRRWRGELPFTFIIALIYVLLHTMVLFYHAVALNIALNSHNNMLITLLISNNFVELKSNVFKKCEKQNLFQVACSDVVERFQVSIYLSIVALQSIFVQKDALSNSELNELGISFAMIVASEFTVDWIKHAFIIKFNRISPTVYGAFLRILCADACRPAGDDNRPRSPTTRPTWGSPSEHSAPVASRMGFVPVPLLCLVLRVLGHDVLPRIYFGHPSGWMLCLLIWLLFCFLKVLTSITLLGYACAASGPEEAPANDFLSGIERYTLFGKGVMS</sequence>
<feature type="transmembrane region" description="Helical" evidence="7">
    <location>
        <begin position="229"/>
        <end position="256"/>
    </location>
</feature>
<evidence type="ECO:0000256" key="1">
    <source>
        <dbReference type="ARBA" id="ARBA00004141"/>
    </source>
</evidence>
<dbReference type="AlphaFoldDB" id="A0A7S2G4J5"/>
<dbReference type="PANTHER" id="PTHR13317">
    <property type="entry name" value="TRANSMEMBRANE ANTERIOR POSTERIOR TRANSFORMATION PROTEIN 1 HOMOLOG"/>
    <property type="match status" value="1"/>
</dbReference>
<evidence type="ECO:0000256" key="5">
    <source>
        <dbReference type="ARBA" id="ARBA00023136"/>
    </source>
</evidence>